<dbReference type="OrthoDB" id="316630at2"/>
<evidence type="ECO:0000313" key="2">
    <source>
        <dbReference type="EMBL" id="PPC76152.1"/>
    </source>
</evidence>
<evidence type="ECO:0000313" key="3">
    <source>
        <dbReference type="Proteomes" id="UP000238196"/>
    </source>
</evidence>
<dbReference type="EMBL" id="PRLP01000057">
    <property type="protein sequence ID" value="PPC76152.1"/>
    <property type="molecule type" value="Genomic_DNA"/>
</dbReference>
<feature type="domain" description="Haemin-degrading HemS/ChuX" evidence="1">
    <location>
        <begin position="42"/>
        <end position="167"/>
    </location>
</feature>
<evidence type="ECO:0000259" key="1">
    <source>
        <dbReference type="Pfam" id="PF05171"/>
    </source>
</evidence>
<dbReference type="InterPro" id="IPR007845">
    <property type="entry name" value="HemS/ChuX_dom"/>
</dbReference>
<protein>
    <submittedName>
        <fullName evidence="2">Hemin-degrading factor</fullName>
    </submittedName>
</protein>
<gene>
    <name evidence="2" type="ORF">C4K68_17355</name>
</gene>
<dbReference type="CDD" id="cd16831">
    <property type="entry name" value="HemS-like_C"/>
    <property type="match status" value="1"/>
</dbReference>
<feature type="domain" description="Haemin-degrading HemS/ChuX" evidence="1">
    <location>
        <begin position="220"/>
        <end position="350"/>
    </location>
</feature>
<comment type="caution">
    <text evidence="2">The sequence shown here is derived from an EMBL/GenBank/DDBJ whole genome shotgun (WGS) entry which is preliminary data.</text>
</comment>
<name>A0A2S5KN58_9PROT</name>
<dbReference type="SUPFAM" id="SSF144064">
    <property type="entry name" value="Heme iron utilization protein-like"/>
    <property type="match status" value="1"/>
</dbReference>
<dbReference type="GO" id="GO:0006826">
    <property type="term" value="P:iron ion transport"/>
    <property type="evidence" value="ECO:0007669"/>
    <property type="project" value="InterPro"/>
</dbReference>
<dbReference type="InterPro" id="IPR053733">
    <property type="entry name" value="Heme_Transport_Util_sf"/>
</dbReference>
<proteinExistence type="predicted"/>
<dbReference type="Proteomes" id="UP000238196">
    <property type="component" value="Unassembled WGS sequence"/>
</dbReference>
<dbReference type="Gene3D" id="3.40.1570.10">
    <property type="entry name" value="HemS/ChuS/ChuX like domains"/>
    <property type="match status" value="2"/>
</dbReference>
<dbReference type="Pfam" id="PF05171">
    <property type="entry name" value="HemS"/>
    <property type="match status" value="2"/>
</dbReference>
<dbReference type="CDD" id="cd16830">
    <property type="entry name" value="HemS-like_N"/>
    <property type="match status" value="1"/>
</dbReference>
<dbReference type="AlphaFoldDB" id="A0A2S5KN58"/>
<reference evidence="2 3" key="1">
    <citation type="submission" date="2018-02" db="EMBL/GenBank/DDBJ databases">
        <title>novel marine gammaproteobacteria from coastal saline agro ecosystem.</title>
        <authorList>
            <person name="Krishnan R."/>
            <person name="Ramesh Kumar N."/>
        </authorList>
    </citation>
    <scope>NUCLEOTIDE SEQUENCE [LARGE SCALE GENOMIC DNA]</scope>
    <source>
        <strain evidence="2 3">228</strain>
    </source>
</reference>
<sequence length="360" mass="40539">MQTSTAAAIRESLPASQLFQSYQALMQAEPRLRARELAQRLGVSEGELLACRQGIDAWQLEPVFQDLLNSLEAVGRVMALTRNDQAVHERHGIYSNVSFSGEGRMGLVLNPDIDLRLFMQQWYCVFAVIENDRHSLQFFSQQGVAVHKVYRTEETDGAAWEQLVEQFRLPEPQPLTFTAATTATLADQLPEAFDVDRFRLDWAALRDVHEYHALLRKHRLSRTQALQQIGDDWAWHLPTAAAQQALTLASQRQCEVMVFVGNGGCIQIHSGPVSKLLETGPWFNVLDPDFNLHLRVDQIADIWAIERPSTDGIITSIECFNAAGESIMTLFGKRKPGQPELTLWRDLVAQVKQSQHAVVA</sequence>
<accession>A0A2S5KN58</accession>
<organism evidence="2 3">
    <name type="scientific">Proteobacteria bacterium 228</name>
    <dbReference type="NCBI Taxonomy" id="2083153"/>
    <lineage>
        <taxon>Bacteria</taxon>
        <taxon>Pseudomonadati</taxon>
        <taxon>Pseudomonadota</taxon>
    </lineage>
</organism>